<name>A0ABV7PAH5_9PSEU</name>
<dbReference type="InterPro" id="IPR016163">
    <property type="entry name" value="Ald_DH_C"/>
</dbReference>
<accession>A0ABV7PAH5</accession>
<dbReference type="EC" id="1.2.1.79" evidence="5"/>
<gene>
    <name evidence="5" type="ORF">ACFOSH_42665</name>
</gene>
<keyword evidence="1 3" id="KW-0560">Oxidoreductase</keyword>
<protein>
    <submittedName>
        <fullName evidence="5">Succinic semialdehyde dehydrogenase</fullName>
        <ecNumber evidence="5">1.2.1.79</ecNumber>
    </submittedName>
</protein>
<evidence type="ECO:0000313" key="6">
    <source>
        <dbReference type="Proteomes" id="UP001595645"/>
    </source>
</evidence>
<dbReference type="NCBIfam" id="NF006916">
    <property type="entry name" value="PRK09407.1"/>
    <property type="match status" value="1"/>
</dbReference>
<evidence type="ECO:0000259" key="4">
    <source>
        <dbReference type="Pfam" id="PF00171"/>
    </source>
</evidence>
<dbReference type="PROSITE" id="PS00687">
    <property type="entry name" value="ALDEHYDE_DEHYDR_GLU"/>
    <property type="match status" value="1"/>
</dbReference>
<proteinExistence type="inferred from homology"/>
<comment type="caution">
    <text evidence="5">The sequence shown here is derived from an EMBL/GenBank/DDBJ whole genome shotgun (WGS) entry which is preliminary data.</text>
</comment>
<dbReference type="Pfam" id="PF00171">
    <property type="entry name" value="Aldedh"/>
    <property type="match status" value="1"/>
</dbReference>
<dbReference type="InterPro" id="IPR016162">
    <property type="entry name" value="Ald_DH_N"/>
</dbReference>
<dbReference type="EMBL" id="JBHRWK010000143">
    <property type="protein sequence ID" value="MFC3456170.1"/>
    <property type="molecule type" value="Genomic_DNA"/>
</dbReference>
<sequence length="512" mass="55768">MRTSTTVSFPPLLRDVRGNGQPVKSTSAVTGVPLAELPQCSVADVERAREVAAVAQRAWAKVPVHERAKVLLRYHDLLWRRQDEILDLIQLETGKSRWHAFQEVASNTMNMRYYGLRAERMLKPARRYGLLPWLTHVMEVRGPIGVVGLVSPWNYPFDAGLSDAAPAFVAGNAVVHKPDNQGALSVLWGRRLMLEAGLPEDLYQVVLGDGPTIGGAVIDNADYVCFTGSTKVGSHVGAQAGKRIIGCTLELGGKNPMLILDDADPAVAASGAVRDCFTSAGQVCGSNERIYIHDRIYERFVDELLVRIHRMNLGVGLEYGPDMGSLISQRQLNTVQSHVDDAVTKGATVLAGGRHRPDIGPFYFEPTVLTGVTPDMTCFATETFGPVISLYRVHSTDEAVRLANETTYGLSAGVWGSRRRAQAVARRLRAGTVNVNEIFGVSHGSVDAPMGGMKQSGVGRRHGVEGLLRFTEAQTIATQRGMQLEPPVEVGYDVLARAYTATCRLFKIVGRR</sequence>
<feature type="domain" description="Aldehyde dehydrogenase" evidence="4">
    <location>
        <begin position="21"/>
        <end position="476"/>
    </location>
</feature>
<dbReference type="SUPFAM" id="SSF53720">
    <property type="entry name" value="ALDH-like"/>
    <property type="match status" value="1"/>
</dbReference>
<evidence type="ECO:0000256" key="2">
    <source>
        <dbReference type="PROSITE-ProRule" id="PRU10007"/>
    </source>
</evidence>
<dbReference type="InterPro" id="IPR029510">
    <property type="entry name" value="Ald_DH_CS_GLU"/>
</dbReference>
<organism evidence="5 6">
    <name type="scientific">Amycolatopsis speibonae</name>
    <dbReference type="NCBI Taxonomy" id="1450224"/>
    <lineage>
        <taxon>Bacteria</taxon>
        <taxon>Bacillati</taxon>
        <taxon>Actinomycetota</taxon>
        <taxon>Actinomycetes</taxon>
        <taxon>Pseudonocardiales</taxon>
        <taxon>Pseudonocardiaceae</taxon>
        <taxon>Amycolatopsis</taxon>
    </lineage>
</organism>
<dbReference type="Gene3D" id="3.40.309.10">
    <property type="entry name" value="Aldehyde Dehydrogenase, Chain A, domain 2"/>
    <property type="match status" value="1"/>
</dbReference>
<dbReference type="PANTHER" id="PTHR11699">
    <property type="entry name" value="ALDEHYDE DEHYDROGENASE-RELATED"/>
    <property type="match status" value="1"/>
</dbReference>
<dbReference type="Proteomes" id="UP001595645">
    <property type="component" value="Unassembled WGS sequence"/>
</dbReference>
<feature type="active site" evidence="2">
    <location>
        <position position="250"/>
    </location>
</feature>
<keyword evidence="6" id="KW-1185">Reference proteome</keyword>
<dbReference type="InterPro" id="IPR016161">
    <property type="entry name" value="Ald_DH/histidinol_DH"/>
</dbReference>
<evidence type="ECO:0000256" key="1">
    <source>
        <dbReference type="ARBA" id="ARBA00023002"/>
    </source>
</evidence>
<dbReference type="Gene3D" id="3.40.605.10">
    <property type="entry name" value="Aldehyde Dehydrogenase, Chain A, domain 1"/>
    <property type="match status" value="1"/>
</dbReference>
<evidence type="ECO:0000313" key="5">
    <source>
        <dbReference type="EMBL" id="MFC3456170.1"/>
    </source>
</evidence>
<comment type="similarity">
    <text evidence="3">Belongs to the aldehyde dehydrogenase family.</text>
</comment>
<reference evidence="6" key="1">
    <citation type="journal article" date="2019" name="Int. J. Syst. Evol. Microbiol.">
        <title>The Global Catalogue of Microorganisms (GCM) 10K type strain sequencing project: providing services to taxonomists for standard genome sequencing and annotation.</title>
        <authorList>
            <consortium name="The Broad Institute Genomics Platform"/>
            <consortium name="The Broad Institute Genome Sequencing Center for Infectious Disease"/>
            <person name="Wu L."/>
            <person name="Ma J."/>
        </authorList>
    </citation>
    <scope>NUCLEOTIDE SEQUENCE [LARGE SCALE GENOMIC DNA]</scope>
    <source>
        <strain evidence="6">CGMCC 4.7676</strain>
    </source>
</reference>
<dbReference type="InterPro" id="IPR015590">
    <property type="entry name" value="Aldehyde_DH_dom"/>
</dbReference>
<evidence type="ECO:0000256" key="3">
    <source>
        <dbReference type="RuleBase" id="RU003345"/>
    </source>
</evidence>
<dbReference type="GO" id="GO:0036243">
    <property type="term" value="F:succinate-semialdehyde dehydrogenase (NADP+) activity"/>
    <property type="evidence" value="ECO:0007669"/>
    <property type="project" value="UniProtKB-EC"/>
</dbReference>